<dbReference type="InterPro" id="IPR004437">
    <property type="entry name" value="ParB/RepB/Spo0J"/>
</dbReference>
<dbReference type="Pfam" id="PF23552">
    <property type="entry name" value="ParB_C"/>
    <property type="match status" value="1"/>
</dbReference>
<name>A0A7W9W2I8_9FIRM</name>
<dbReference type="RefSeq" id="WP_183683413.1">
    <property type="nucleotide sequence ID" value="NZ_JACHHH010000004.1"/>
</dbReference>
<dbReference type="GO" id="GO:0009295">
    <property type="term" value="C:nucleoid"/>
    <property type="evidence" value="ECO:0007669"/>
    <property type="project" value="UniProtKB-SubCell"/>
</dbReference>
<keyword evidence="4" id="KW-0238">DNA-binding</keyword>
<dbReference type="PANTHER" id="PTHR33375">
    <property type="entry name" value="CHROMOSOME-PARTITIONING PROTEIN PARB-RELATED"/>
    <property type="match status" value="1"/>
</dbReference>
<evidence type="ECO:0000313" key="7">
    <source>
        <dbReference type="EMBL" id="MBB6040954.1"/>
    </source>
</evidence>
<reference evidence="7 8" key="1">
    <citation type="submission" date="2020-08" db="EMBL/GenBank/DDBJ databases">
        <title>Genomic Encyclopedia of Type Strains, Phase IV (KMG-IV): sequencing the most valuable type-strain genomes for metagenomic binning, comparative biology and taxonomic classification.</title>
        <authorList>
            <person name="Goeker M."/>
        </authorList>
    </citation>
    <scope>NUCLEOTIDE SEQUENCE [LARGE SCALE GENOMIC DNA]</scope>
    <source>
        <strain evidence="7 8">DSM 17245</strain>
    </source>
</reference>
<dbReference type="FunFam" id="3.90.1530.30:FF:000001">
    <property type="entry name" value="Chromosome partitioning protein ParB"/>
    <property type="match status" value="1"/>
</dbReference>
<dbReference type="EMBL" id="JACHHH010000004">
    <property type="protein sequence ID" value="MBB6040954.1"/>
    <property type="molecule type" value="Genomic_DNA"/>
</dbReference>
<dbReference type="Gene3D" id="1.10.10.2830">
    <property type="match status" value="1"/>
</dbReference>
<dbReference type="AlphaFoldDB" id="A0A7W9W2I8"/>
<dbReference type="SUPFAM" id="SSF110849">
    <property type="entry name" value="ParB/Sulfiredoxin"/>
    <property type="match status" value="1"/>
</dbReference>
<evidence type="ECO:0000259" key="6">
    <source>
        <dbReference type="SMART" id="SM00470"/>
    </source>
</evidence>
<dbReference type="InterPro" id="IPR050336">
    <property type="entry name" value="Chromosome_partition/occlusion"/>
</dbReference>
<dbReference type="Pfam" id="PF17762">
    <property type="entry name" value="HTH_ParB"/>
    <property type="match status" value="1"/>
</dbReference>
<feature type="compositionally biased region" description="Basic and acidic residues" evidence="5">
    <location>
        <begin position="212"/>
        <end position="230"/>
    </location>
</feature>
<dbReference type="InterPro" id="IPR036086">
    <property type="entry name" value="ParB/Sulfiredoxin_sf"/>
</dbReference>
<protein>
    <submittedName>
        <fullName evidence="7">ParB family chromosome partitioning protein</fullName>
    </submittedName>
</protein>
<evidence type="ECO:0000256" key="1">
    <source>
        <dbReference type="ARBA" id="ARBA00004453"/>
    </source>
</evidence>
<dbReference type="GO" id="GO:0045881">
    <property type="term" value="P:positive regulation of sporulation resulting in formation of a cellular spore"/>
    <property type="evidence" value="ECO:0007669"/>
    <property type="project" value="TreeGrafter"/>
</dbReference>
<comment type="similarity">
    <text evidence="2">Belongs to the ParB family.</text>
</comment>
<sequence length="290" mass="33589">MAKHGLGRGVDTLFAGKKDGREKKEEQAMVKLSLIQPNPKQPRKQFSQEELEELSQSIKQFGVLQPLLVKKEGPLFEIIAGERRFRAAKMAGLTEIPVLIRDYDEKLSKEVAIIENIQREDLNAVEEAMAYQSLLTEYHLSQEELAERVAKKRSTIANSLRLLKLEEEILEYLRQNLLSEGHARALLSVENKEKRISLAKECVERKWSVREMERRAKEEKTPTERQEKPKNLSSQWKTIVHGLEEKMKEHLGTKVKITAKNEDKGKVEIEYYSKEDLDRITRILEGRGEE</sequence>
<dbReference type="CDD" id="cd16393">
    <property type="entry name" value="SPO0J_N"/>
    <property type="match status" value="1"/>
</dbReference>
<dbReference type="SMART" id="SM00470">
    <property type="entry name" value="ParB"/>
    <property type="match status" value="1"/>
</dbReference>
<comment type="subcellular location">
    <subcellularLocation>
        <location evidence="1">Cytoplasm</location>
        <location evidence="1">Nucleoid</location>
    </subcellularLocation>
</comment>
<evidence type="ECO:0000256" key="3">
    <source>
        <dbReference type="ARBA" id="ARBA00022829"/>
    </source>
</evidence>
<dbReference type="GO" id="GO:0005694">
    <property type="term" value="C:chromosome"/>
    <property type="evidence" value="ECO:0007669"/>
    <property type="project" value="TreeGrafter"/>
</dbReference>
<dbReference type="Proteomes" id="UP000522163">
    <property type="component" value="Unassembled WGS sequence"/>
</dbReference>
<accession>A0A7W9W2I8</accession>
<comment type="caution">
    <text evidence="7">The sequence shown here is derived from an EMBL/GenBank/DDBJ whole genome shotgun (WGS) entry which is preliminary data.</text>
</comment>
<dbReference type="GO" id="GO:0003677">
    <property type="term" value="F:DNA binding"/>
    <property type="evidence" value="ECO:0007669"/>
    <property type="project" value="UniProtKB-KW"/>
</dbReference>
<evidence type="ECO:0000256" key="2">
    <source>
        <dbReference type="ARBA" id="ARBA00006295"/>
    </source>
</evidence>
<evidence type="ECO:0000256" key="5">
    <source>
        <dbReference type="SAM" id="MobiDB-lite"/>
    </source>
</evidence>
<dbReference type="InterPro" id="IPR057240">
    <property type="entry name" value="ParB_dimer_C"/>
</dbReference>
<organism evidence="7 8">
    <name type="scientific">Oribacterium sinus</name>
    <dbReference type="NCBI Taxonomy" id="237576"/>
    <lineage>
        <taxon>Bacteria</taxon>
        <taxon>Bacillati</taxon>
        <taxon>Bacillota</taxon>
        <taxon>Clostridia</taxon>
        <taxon>Lachnospirales</taxon>
        <taxon>Lachnospiraceae</taxon>
        <taxon>Oribacterium</taxon>
    </lineage>
</organism>
<proteinExistence type="inferred from homology"/>
<dbReference type="FunFam" id="1.10.10.2830:FF:000001">
    <property type="entry name" value="Chromosome partitioning protein ParB"/>
    <property type="match status" value="1"/>
</dbReference>
<dbReference type="GeneID" id="85014479"/>
<feature type="region of interest" description="Disordered" evidence="5">
    <location>
        <begin position="1"/>
        <end position="23"/>
    </location>
</feature>
<dbReference type="InterPro" id="IPR003115">
    <property type="entry name" value="ParB_N"/>
</dbReference>
<dbReference type="Gene3D" id="3.90.1530.30">
    <property type="match status" value="1"/>
</dbReference>
<keyword evidence="3" id="KW-0159">Chromosome partition</keyword>
<dbReference type="NCBIfam" id="TIGR00180">
    <property type="entry name" value="parB_part"/>
    <property type="match status" value="1"/>
</dbReference>
<dbReference type="Pfam" id="PF02195">
    <property type="entry name" value="ParB_N"/>
    <property type="match status" value="1"/>
</dbReference>
<feature type="domain" description="ParB-like N-terminal" evidence="6">
    <location>
        <begin position="28"/>
        <end position="117"/>
    </location>
</feature>
<evidence type="ECO:0000313" key="8">
    <source>
        <dbReference type="Proteomes" id="UP000522163"/>
    </source>
</evidence>
<dbReference type="GO" id="GO:0007059">
    <property type="term" value="P:chromosome segregation"/>
    <property type="evidence" value="ECO:0007669"/>
    <property type="project" value="UniProtKB-KW"/>
</dbReference>
<evidence type="ECO:0000256" key="4">
    <source>
        <dbReference type="ARBA" id="ARBA00023125"/>
    </source>
</evidence>
<feature type="region of interest" description="Disordered" evidence="5">
    <location>
        <begin position="212"/>
        <end position="233"/>
    </location>
</feature>
<gene>
    <name evidence="7" type="ORF">HNQ46_000926</name>
</gene>
<dbReference type="InterPro" id="IPR041468">
    <property type="entry name" value="HTH_ParB/Spo0J"/>
</dbReference>
<dbReference type="PANTHER" id="PTHR33375:SF1">
    <property type="entry name" value="CHROMOSOME-PARTITIONING PROTEIN PARB-RELATED"/>
    <property type="match status" value="1"/>
</dbReference>